<dbReference type="PROSITE" id="PS50893">
    <property type="entry name" value="ABC_TRANSPORTER_2"/>
    <property type="match status" value="1"/>
</dbReference>
<evidence type="ECO:0000256" key="7">
    <source>
        <dbReference type="ARBA" id="ARBA00022989"/>
    </source>
</evidence>
<dbReference type="FunFam" id="3.40.50.300:FF:000287">
    <property type="entry name" value="Multidrug ABC transporter ATP-binding protein"/>
    <property type="match status" value="1"/>
</dbReference>
<dbReference type="PANTHER" id="PTHR43394">
    <property type="entry name" value="ATP-DEPENDENT PERMEASE MDL1, MITOCHONDRIAL"/>
    <property type="match status" value="1"/>
</dbReference>
<feature type="transmembrane region" description="Helical" evidence="10">
    <location>
        <begin position="283"/>
        <end position="313"/>
    </location>
</feature>
<sequence>MSSHKELSVARPGGPGHMNRFNKKSEKLRDPLGTVKRILSYLSDKKKIMVVVFILCIITTLITITGTRLNGYTVDNFIEKGDMQGLLKICIILAFIYIVGIASTYVQNRIMVNIAQKTSADIRKDLFKTMQNLPLKYFDSHSSGDLMSRLTNDVDNINTTLSQNITQLFSGVINILGMLIAMIVLSPILTLIGLLTTPLMFVMTKLVVGKTQPFFITQQKELGNLNGYIEEMVSGQKAILLFSKEEHVKEEFSKINKRLTKSAIFAQGLSGIMGPVNNFVNNLTYLVVAVSGGYLMLHGAYITVGIVLTFILYMRNFTRPINEILNIFNSIQSALAGAERIFEVLDEKPEIDLKDAKRIESIEGEVDLKDVHFSYNKEKTILRGINITAKKGETIAIVGPTGSGKTTIINLLNKFYDIDSGEIAIDKMNIEDIRRESLRKTISIVLQDTFLFSDTVRENIRYGRITATDSEVENAAKLANADLFIKQLPEGYDTVLSDNGSNLSQGQRQLLAIARAVLAKSSILILDEATSSIDTRTEVHIQEAMLKLMEGKTTFVIAHRLSTIRNADKIVVVKDGEIIESGHHEELIDNRGFYYNLYNSQFNTGMSI</sequence>
<dbReference type="FunFam" id="1.20.1560.10:FF:000011">
    <property type="entry name" value="Multidrug ABC transporter ATP-binding protein"/>
    <property type="match status" value="1"/>
</dbReference>
<dbReference type="GO" id="GO:0016887">
    <property type="term" value="F:ATP hydrolysis activity"/>
    <property type="evidence" value="ECO:0007669"/>
    <property type="project" value="InterPro"/>
</dbReference>
<dbReference type="PROSITE" id="PS50929">
    <property type="entry name" value="ABC_TM1F"/>
    <property type="match status" value="1"/>
</dbReference>
<keyword evidence="2" id="KW-0813">Transport</keyword>
<evidence type="ECO:0000313" key="13">
    <source>
        <dbReference type="EMBL" id="GFP75275.1"/>
    </source>
</evidence>
<dbReference type="Pfam" id="PF00664">
    <property type="entry name" value="ABC_membrane"/>
    <property type="match status" value="1"/>
</dbReference>
<dbReference type="InterPro" id="IPR039421">
    <property type="entry name" value="Type_1_exporter"/>
</dbReference>
<proteinExistence type="predicted"/>
<evidence type="ECO:0000313" key="14">
    <source>
        <dbReference type="Proteomes" id="UP000580568"/>
    </source>
</evidence>
<dbReference type="InterPro" id="IPR036640">
    <property type="entry name" value="ABC1_TM_sf"/>
</dbReference>
<name>A0A6V8SFM0_9CLOT</name>
<evidence type="ECO:0000256" key="4">
    <source>
        <dbReference type="ARBA" id="ARBA00022692"/>
    </source>
</evidence>
<dbReference type="CDD" id="cd03254">
    <property type="entry name" value="ABCC_Glucan_exporter_like"/>
    <property type="match status" value="1"/>
</dbReference>
<dbReference type="GO" id="GO:0005886">
    <property type="term" value="C:plasma membrane"/>
    <property type="evidence" value="ECO:0007669"/>
    <property type="project" value="UniProtKB-SubCell"/>
</dbReference>
<dbReference type="InterPro" id="IPR017871">
    <property type="entry name" value="ABC_transporter-like_CS"/>
</dbReference>
<dbReference type="AlphaFoldDB" id="A0A6V8SFM0"/>
<evidence type="ECO:0000256" key="6">
    <source>
        <dbReference type="ARBA" id="ARBA00022840"/>
    </source>
</evidence>
<evidence type="ECO:0000256" key="1">
    <source>
        <dbReference type="ARBA" id="ARBA00004651"/>
    </source>
</evidence>
<dbReference type="PANTHER" id="PTHR43394:SF1">
    <property type="entry name" value="ATP-BINDING CASSETTE SUB-FAMILY B MEMBER 10, MITOCHONDRIAL"/>
    <property type="match status" value="1"/>
</dbReference>
<keyword evidence="14" id="KW-1185">Reference proteome</keyword>
<dbReference type="SMART" id="SM00382">
    <property type="entry name" value="AAA"/>
    <property type="match status" value="1"/>
</dbReference>
<keyword evidence="4 10" id="KW-0812">Transmembrane</keyword>
<dbReference type="PROSITE" id="PS00211">
    <property type="entry name" value="ABC_TRANSPORTER_1"/>
    <property type="match status" value="1"/>
</dbReference>
<reference evidence="13 14" key="1">
    <citation type="submission" date="2020-07" db="EMBL/GenBank/DDBJ databases">
        <title>A new beta-1,3-glucan-decomposing anaerobic bacterium isolated from anoxic soil subjected to biological soil disinfestation.</title>
        <authorList>
            <person name="Ueki A."/>
            <person name="Tonouchi A."/>
        </authorList>
    </citation>
    <scope>NUCLEOTIDE SEQUENCE [LARGE SCALE GENOMIC DNA]</scope>
    <source>
        <strain evidence="13 14">TW1</strain>
    </source>
</reference>
<accession>A0A6V8SFM0</accession>
<dbReference type="InterPro" id="IPR003593">
    <property type="entry name" value="AAA+_ATPase"/>
</dbReference>
<keyword evidence="6 13" id="KW-0067">ATP-binding</keyword>
<feature type="domain" description="ABC transmembrane type-1" evidence="12">
    <location>
        <begin position="50"/>
        <end position="333"/>
    </location>
</feature>
<evidence type="ECO:0000256" key="5">
    <source>
        <dbReference type="ARBA" id="ARBA00022741"/>
    </source>
</evidence>
<keyword evidence="5" id="KW-0547">Nucleotide-binding</keyword>
<feature type="transmembrane region" description="Helical" evidence="10">
    <location>
        <begin position="86"/>
        <end position="106"/>
    </location>
</feature>
<gene>
    <name evidence="13" type="ORF">bsdtw1_01348</name>
</gene>
<dbReference type="InterPro" id="IPR027417">
    <property type="entry name" value="P-loop_NTPase"/>
</dbReference>
<feature type="domain" description="ABC transporter" evidence="11">
    <location>
        <begin position="366"/>
        <end position="600"/>
    </location>
</feature>
<dbReference type="Gene3D" id="3.40.50.300">
    <property type="entry name" value="P-loop containing nucleotide triphosphate hydrolases"/>
    <property type="match status" value="1"/>
</dbReference>
<feature type="region of interest" description="Disordered" evidence="9">
    <location>
        <begin position="1"/>
        <end position="22"/>
    </location>
</feature>
<dbReference type="GO" id="GO:0015421">
    <property type="term" value="F:ABC-type oligopeptide transporter activity"/>
    <property type="evidence" value="ECO:0007669"/>
    <property type="project" value="TreeGrafter"/>
</dbReference>
<protein>
    <submittedName>
        <fullName evidence="13">Putative ABC transporter ATP-binding protein</fullName>
    </submittedName>
</protein>
<evidence type="ECO:0000256" key="3">
    <source>
        <dbReference type="ARBA" id="ARBA00022475"/>
    </source>
</evidence>
<dbReference type="Proteomes" id="UP000580568">
    <property type="component" value="Unassembled WGS sequence"/>
</dbReference>
<dbReference type="RefSeq" id="WP_183276792.1">
    <property type="nucleotide sequence ID" value="NZ_BLZR01000001.1"/>
</dbReference>
<feature type="transmembrane region" description="Helical" evidence="10">
    <location>
        <begin position="48"/>
        <end position="66"/>
    </location>
</feature>
<dbReference type="SUPFAM" id="SSF90123">
    <property type="entry name" value="ABC transporter transmembrane region"/>
    <property type="match status" value="1"/>
</dbReference>
<evidence type="ECO:0000259" key="11">
    <source>
        <dbReference type="PROSITE" id="PS50893"/>
    </source>
</evidence>
<keyword evidence="7 10" id="KW-1133">Transmembrane helix</keyword>
<dbReference type="SUPFAM" id="SSF52540">
    <property type="entry name" value="P-loop containing nucleoside triphosphate hydrolases"/>
    <property type="match status" value="1"/>
</dbReference>
<feature type="transmembrane region" description="Helical" evidence="10">
    <location>
        <begin position="172"/>
        <end position="195"/>
    </location>
</feature>
<keyword evidence="8 10" id="KW-0472">Membrane</keyword>
<comment type="caution">
    <text evidence="13">The sequence shown here is derived from an EMBL/GenBank/DDBJ whole genome shotgun (WGS) entry which is preliminary data.</text>
</comment>
<keyword evidence="3" id="KW-1003">Cell membrane</keyword>
<dbReference type="EMBL" id="BLZR01000001">
    <property type="protein sequence ID" value="GFP75275.1"/>
    <property type="molecule type" value="Genomic_DNA"/>
</dbReference>
<evidence type="ECO:0000256" key="2">
    <source>
        <dbReference type="ARBA" id="ARBA00022448"/>
    </source>
</evidence>
<comment type="subcellular location">
    <subcellularLocation>
        <location evidence="1">Cell membrane</location>
        <topology evidence="1">Multi-pass membrane protein</topology>
    </subcellularLocation>
</comment>
<dbReference type="Pfam" id="PF00005">
    <property type="entry name" value="ABC_tran"/>
    <property type="match status" value="1"/>
</dbReference>
<dbReference type="Gene3D" id="1.20.1560.10">
    <property type="entry name" value="ABC transporter type 1, transmembrane domain"/>
    <property type="match status" value="1"/>
</dbReference>
<evidence type="ECO:0000256" key="9">
    <source>
        <dbReference type="SAM" id="MobiDB-lite"/>
    </source>
</evidence>
<dbReference type="GO" id="GO:0005524">
    <property type="term" value="F:ATP binding"/>
    <property type="evidence" value="ECO:0007669"/>
    <property type="project" value="UniProtKB-KW"/>
</dbReference>
<dbReference type="InterPro" id="IPR003439">
    <property type="entry name" value="ABC_transporter-like_ATP-bd"/>
</dbReference>
<evidence type="ECO:0000256" key="8">
    <source>
        <dbReference type="ARBA" id="ARBA00023136"/>
    </source>
</evidence>
<evidence type="ECO:0000259" key="12">
    <source>
        <dbReference type="PROSITE" id="PS50929"/>
    </source>
</evidence>
<evidence type="ECO:0000256" key="10">
    <source>
        <dbReference type="SAM" id="Phobius"/>
    </source>
</evidence>
<organism evidence="13 14">
    <name type="scientific">Clostridium fungisolvens</name>
    <dbReference type="NCBI Taxonomy" id="1604897"/>
    <lineage>
        <taxon>Bacteria</taxon>
        <taxon>Bacillati</taxon>
        <taxon>Bacillota</taxon>
        <taxon>Clostridia</taxon>
        <taxon>Eubacteriales</taxon>
        <taxon>Clostridiaceae</taxon>
        <taxon>Clostridium</taxon>
    </lineage>
</organism>
<dbReference type="InterPro" id="IPR011527">
    <property type="entry name" value="ABC1_TM_dom"/>
</dbReference>
<dbReference type="CDD" id="cd18547">
    <property type="entry name" value="ABC_6TM_Tm288_like"/>
    <property type="match status" value="1"/>
</dbReference>